<accession>A0A4U0F8C1</accession>
<organism evidence="1 2">
    <name type="scientific">Cohnella pontilimi</name>
    <dbReference type="NCBI Taxonomy" id="2564100"/>
    <lineage>
        <taxon>Bacteria</taxon>
        <taxon>Bacillati</taxon>
        <taxon>Bacillota</taxon>
        <taxon>Bacilli</taxon>
        <taxon>Bacillales</taxon>
        <taxon>Paenibacillaceae</taxon>
        <taxon>Cohnella</taxon>
    </lineage>
</organism>
<gene>
    <name evidence="1" type="ORF">E5161_16055</name>
</gene>
<protein>
    <submittedName>
        <fullName evidence="1">Uncharacterized protein</fullName>
    </submittedName>
</protein>
<name>A0A4U0F8C1_9BACL</name>
<evidence type="ECO:0000313" key="2">
    <source>
        <dbReference type="Proteomes" id="UP000309673"/>
    </source>
</evidence>
<dbReference type="Proteomes" id="UP000309673">
    <property type="component" value="Unassembled WGS sequence"/>
</dbReference>
<dbReference type="AlphaFoldDB" id="A0A4U0F8C1"/>
<sequence>MYPKVSLPKKGNPSQEWLKGAFAPLQDYLDRHHREQADCMIGYLMFMGNENERFVYKNSITSATIIFDQSGELVSLTDGALDFEFDWLRLPERKKPQTSLEHTHPNVIRWIESKLRTSTAKKHFEELRLFLQELWGPICNYDFSDLKVGFPIPGKRVPHCLYIYPAKFEKLIAFQFPGDEIVEKRCSYQEYKDYRMTEQELRVRGWQVESYWKEYLEADLSVLTEYLMKFIELADWRIRLAK</sequence>
<dbReference type="RefSeq" id="WP_136778858.1">
    <property type="nucleotide sequence ID" value="NZ_SUPK01000008.1"/>
</dbReference>
<dbReference type="OrthoDB" id="2678490at2"/>
<keyword evidence="2" id="KW-1185">Reference proteome</keyword>
<comment type="caution">
    <text evidence="1">The sequence shown here is derived from an EMBL/GenBank/DDBJ whole genome shotgun (WGS) entry which is preliminary data.</text>
</comment>
<reference evidence="1 2" key="1">
    <citation type="submission" date="2019-04" db="EMBL/GenBank/DDBJ databases">
        <title>Cohnella sp. nov., isolated from soil.</title>
        <authorList>
            <person name="Kim W."/>
        </authorList>
    </citation>
    <scope>NUCLEOTIDE SEQUENCE [LARGE SCALE GENOMIC DNA]</scope>
    <source>
        <strain evidence="1 2">CAU 1483</strain>
    </source>
</reference>
<dbReference type="EMBL" id="SUPK01000008">
    <property type="protein sequence ID" value="TJY40668.1"/>
    <property type="molecule type" value="Genomic_DNA"/>
</dbReference>
<evidence type="ECO:0000313" key="1">
    <source>
        <dbReference type="EMBL" id="TJY40668.1"/>
    </source>
</evidence>
<proteinExistence type="predicted"/>